<evidence type="ECO:0000313" key="2">
    <source>
        <dbReference type="Proteomes" id="UP000613452"/>
    </source>
</evidence>
<organism evidence="1 2">
    <name type="scientific">Bacillus cereus</name>
    <dbReference type="NCBI Taxonomy" id="1396"/>
    <lineage>
        <taxon>Bacteria</taxon>
        <taxon>Bacillati</taxon>
        <taxon>Bacillota</taxon>
        <taxon>Bacilli</taxon>
        <taxon>Bacillales</taxon>
        <taxon>Bacillaceae</taxon>
        <taxon>Bacillus</taxon>
        <taxon>Bacillus cereus group</taxon>
    </lineage>
</organism>
<dbReference type="RefSeq" id="WP_200152662.1">
    <property type="nucleotide sequence ID" value="NZ_JAEFBZ010000007.1"/>
</dbReference>
<name>A0ABD4LMT4_BACCE</name>
<protein>
    <submittedName>
        <fullName evidence="1">Uncharacterized protein</fullName>
    </submittedName>
</protein>
<reference evidence="1 2" key="1">
    <citation type="submission" date="2020-12" db="EMBL/GenBank/DDBJ databases">
        <title>Genome assembly for a thermostable protease producing Bacillus cereus MAKP1 strain isolated from chicken gut.</title>
        <authorList>
            <person name="Malaviya A."/>
        </authorList>
    </citation>
    <scope>NUCLEOTIDE SEQUENCE [LARGE SCALE GENOMIC DNA]</scope>
    <source>
        <strain evidence="1 2">MAKP1</strain>
    </source>
</reference>
<comment type="caution">
    <text evidence="1">The sequence shown here is derived from an EMBL/GenBank/DDBJ whole genome shotgun (WGS) entry which is preliminary data.</text>
</comment>
<accession>A0ABD4LMT4</accession>
<sequence>MVTGVSFVGNMLTNVLVRMMKMKLPEHKASFLKSVGFKQTIESEPRLSMIDKIVSMEKWELTNIYNHYQLYIHFIENEPAYCNLYSGELDDAEVFSERNLVSQMKKRGFNNDKN</sequence>
<proteinExistence type="predicted"/>
<dbReference type="EMBL" id="JAEFBZ010000007">
    <property type="protein sequence ID" value="MBK1611830.1"/>
    <property type="molecule type" value="Genomic_DNA"/>
</dbReference>
<gene>
    <name evidence="1" type="ORF">JCR31_28780</name>
</gene>
<dbReference type="AlphaFoldDB" id="A0ABD4LMT4"/>
<dbReference type="Proteomes" id="UP000613452">
    <property type="component" value="Unassembled WGS sequence"/>
</dbReference>
<evidence type="ECO:0000313" key="1">
    <source>
        <dbReference type="EMBL" id="MBK1611830.1"/>
    </source>
</evidence>